<evidence type="ECO:0000256" key="1">
    <source>
        <dbReference type="SAM" id="MobiDB-lite"/>
    </source>
</evidence>
<protein>
    <submittedName>
        <fullName evidence="2">Uncharacterized protein</fullName>
    </submittedName>
</protein>
<feature type="region of interest" description="Disordered" evidence="1">
    <location>
        <begin position="64"/>
        <end position="86"/>
    </location>
</feature>
<feature type="region of interest" description="Disordered" evidence="1">
    <location>
        <begin position="1"/>
        <end position="27"/>
    </location>
</feature>
<name>A0ABU7F273_9TELE</name>
<evidence type="ECO:0000313" key="2">
    <source>
        <dbReference type="EMBL" id="MED6292629.1"/>
    </source>
</evidence>
<evidence type="ECO:0000313" key="3">
    <source>
        <dbReference type="Proteomes" id="UP001352852"/>
    </source>
</evidence>
<gene>
    <name evidence="2" type="ORF">CHARACLAT_002322</name>
</gene>
<reference evidence="2 3" key="1">
    <citation type="submission" date="2021-06" db="EMBL/GenBank/DDBJ databases">
        <authorList>
            <person name="Palmer J.M."/>
        </authorList>
    </citation>
    <scope>NUCLEOTIDE SEQUENCE [LARGE SCALE GENOMIC DNA]</scope>
    <source>
        <strain evidence="2 3">CL_MEX2019</strain>
        <tissue evidence="2">Muscle</tissue>
    </source>
</reference>
<organism evidence="2 3">
    <name type="scientific">Characodon lateralis</name>
    <dbReference type="NCBI Taxonomy" id="208331"/>
    <lineage>
        <taxon>Eukaryota</taxon>
        <taxon>Metazoa</taxon>
        <taxon>Chordata</taxon>
        <taxon>Craniata</taxon>
        <taxon>Vertebrata</taxon>
        <taxon>Euteleostomi</taxon>
        <taxon>Actinopterygii</taxon>
        <taxon>Neopterygii</taxon>
        <taxon>Teleostei</taxon>
        <taxon>Neoteleostei</taxon>
        <taxon>Acanthomorphata</taxon>
        <taxon>Ovalentaria</taxon>
        <taxon>Atherinomorphae</taxon>
        <taxon>Cyprinodontiformes</taxon>
        <taxon>Goodeidae</taxon>
        <taxon>Characodon</taxon>
    </lineage>
</organism>
<keyword evidence="3" id="KW-1185">Reference proteome</keyword>
<dbReference type="EMBL" id="JAHUTJ010073867">
    <property type="protein sequence ID" value="MED6292629.1"/>
    <property type="molecule type" value="Genomic_DNA"/>
</dbReference>
<sequence length="106" mass="11861">MRLDLRRQRPHGSGMPAGVPASDQEESGPDGLFTLCAATTESVSLSMRVWLPVNYLKIVNINTHANPNKADQRKSSKTARYGSQQHSLKRRDSCRCVVVCSESRYR</sequence>
<comment type="caution">
    <text evidence="2">The sequence shown here is derived from an EMBL/GenBank/DDBJ whole genome shotgun (WGS) entry which is preliminary data.</text>
</comment>
<dbReference type="Proteomes" id="UP001352852">
    <property type="component" value="Unassembled WGS sequence"/>
</dbReference>
<proteinExistence type="predicted"/>
<accession>A0ABU7F273</accession>